<dbReference type="KEGG" id="nsy:104228658"/>
<dbReference type="PANTHER" id="PTHR34676">
    <property type="entry name" value="DUF4219 DOMAIN-CONTAINING PROTEIN-RELATED"/>
    <property type="match status" value="1"/>
</dbReference>
<proteinExistence type="predicted"/>
<dbReference type="PANTHER" id="PTHR34676:SF28">
    <property type="entry name" value="ZINC FINGER, CCHC-TYPE, RIBONUCLEASE H-LIKE DOMAIN, GAG-PRE-INTEGRASE DOMAIN PROTEIN-RELATED"/>
    <property type="match status" value="1"/>
</dbReference>
<sequence>METYAKSYDMKVWHVIKKGELPLPQAKKDKTTESQVSSDPLDLDDYIDAQAVVVKVSAKAKNLLHNAISDEEYEKISSNKIANEVWDKLEVTCDGTNKVKETRINLLIHDYEVFQMKDRELVEEMFSPFNKIVRDLKSFGRPVKMRNKLGNTQKLTYSLATQSHCTRVSRSC</sequence>
<protein>
    <submittedName>
        <fullName evidence="2">Uncharacterized protein LOC104228658</fullName>
    </submittedName>
</protein>
<reference evidence="1" key="1">
    <citation type="journal article" date="2013" name="Genome Biol.">
        <title>Reference genomes and transcriptomes of Nicotiana sylvestris and Nicotiana tomentosiformis.</title>
        <authorList>
            <person name="Sierro N."/>
            <person name="Battey J.N."/>
            <person name="Ouadi S."/>
            <person name="Bovet L."/>
            <person name="Goepfert S."/>
            <person name="Bakaher N."/>
            <person name="Peitsch M.C."/>
            <person name="Ivanov N.V."/>
        </authorList>
    </citation>
    <scope>NUCLEOTIDE SEQUENCE [LARGE SCALE GENOMIC DNA]</scope>
</reference>
<accession>A0A1U7WZ05</accession>
<dbReference type="GeneID" id="104228658"/>
<dbReference type="AlphaFoldDB" id="A0A1U7WZ05"/>
<dbReference type="Proteomes" id="UP000189701">
    <property type="component" value="Unplaced"/>
</dbReference>
<dbReference type="RefSeq" id="XP_009779465.1">
    <property type="nucleotide sequence ID" value="XM_009781163.1"/>
</dbReference>
<gene>
    <name evidence="2" type="primary">LOC104228658</name>
</gene>
<evidence type="ECO:0000313" key="2">
    <source>
        <dbReference type="RefSeq" id="XP_009779465.1"/>
    </source>
</evidence>
<keyword evidence="1" id="KW-1185">Reference proteome</keyword>
<reference evidence="2" key="2">
    <citation type="submission" date="2025-08" db="UniProtKB">
        <authorList>
            <consortium name="RefSeq"/>
        </authorList>
    </citation>
    <scope>IDENTIFICATION</scope>
    <source>
        <tissue evidence="2">Leaf</tissue>
    </source>
</reference>
<name>A0A1U7WZ05_NICSY</name>
<evidence type="ECO:0000313" key="1">
    <source>
        <dbReference type="Proteomes" id="UP000189701"/>
    </source>
</evidence>
<dbReference type="Pfam" id="PF14223">
    <property type="entry name" value="Retrotran_gag_2"/>
    <property type="match status" value="1"/>
</dbReference>
<organism evidence="1 2">
    <name type="scientific">Nicotiana sylvestris</name>
    <name type="common">Wood tobacco</name>
    <name type="synonym">South American tobacco</name>
    <dbReference type="NCBI Taxonomy" id="4096"/>
    <lineage>
        <taxon>Eukaryota</taxon>
        <taxon>Viridiplantae</taxon>
        <taxon>Streptophyta</taxon>
        <taxon>Embryophyta</taxon>
        <taxon>Tracheophyta</taxon>
        <taxon>Spermatophyta</taxon>
        <taxon>Magnoliopsida</taxon>
        <taxon>eudicotyledons</taxon>
        <taxon>Gunneridae</taxon>
        <taxon>Pentapetalae</taxon>
        <taxon>asterids</taxon>
        <taxon>lamiids</taxon>
        <taxon>Solanales</taxon>
        <taxon>Solanaceae</taxon>
        <taxon>Nicotianoideae</taxon>
        <taxon>Nicotianeae</taxon>
        <taxon>Nicotiana</taxon>
    </lineage>
</organism>